<dbReference type="InterPro" id="IPR011990">
    <property type="entry name" value="TPR-like_helical_dom_sf"/>
</dbReference>
<evidence type="ECO:0000313" key="3">
    <source>
        <dbReference type="EMBL" id="RHD84818.1"/>
    </source>
</evidence>
<evidence type="ECO:0000256" key="1">
    <source>
        <dbReference type="SAM" id="Coils"/>
    </source>
</evidence>
<dbReference type="Proteomes" id="UP000284785">
    <property type="component" value="Unassembled WGS sequence"/>
</dbReference>
<dbReference type="EMBL" id="CP083680">
    <property type="protein sequence ID" value="UYU67235.1"/>
    <property type="molecule type" value="Genomic_DNA"/>
</dbReference>
<evidence type="ECO:0000313" key="4">
    <source>
        <dbReference type="EMBL" id="UYU67235.1"/>
    </source>
</evidence>
<proteinExistence type="predicted"/>
<evidence type="ECO:0000256" key="2">
    <source>
        <dbReference type="SAM" id="SignalP"/>
    </source>
</evidence>
<name>A0A139KUA3_BACT4</name>
<dbReference type="Pfam" id="PF13374">
    <property type="entry name" value="TPR_10"/>
    <property type="match status" value="1"/>
</dbReference>
<reference evidence="3 6" key="1">
    <citation type="submission" date="2018-08" db="EMBL/GenBank/DDBJ databases">
        <title>A genome reference for cultivated species of the human gut microbiota.</title>
        <authorList>
            <person name="Zou Y."/>
            <person name="Xue W."/>
            <person name="Luo G."/>
        </authorList>
    </citation>
    <scope>NUCLEOTIDE SEQUENCE [LARGE SCALE GENOMIC DNA]</scope>
    <source>
        <strain evidence="3 6">AM30-26</strain>
    </source>
</reference>
<dbReference type="Gene3D" id="1.25.40.10">
    <property type="entry name" value="Tetratricopeptide repeat domain"/>
    <property type="match status" value="2"/>
</dbReference>
<feature type="signal peptide" evidence="2">
    <location>
        <begin position="1"/>
        <end position="20"/>
    </location>
</feature>
<dbReference type="EMBL" id="QSJP01000019">
    <property type="protein sequence ID" value="RHD84818.1"/>
    <property type="molecule type" value="Genomic_DNA"/>
</dbReference>
<evidence type="ECO:0000313" key="7">
    <source>
        <dbReference type="Proteomes" id="UP001156218"/>
    </source>
</evidence>
<gene>
    <name evidence="3" type="ORF">DW780_19010</name>
    <name evidence="4" type="ORF">KQP68_02840</name>
    <name evidence="5" type="ORF">KQP74_07340</name>
</gene>
<reference evidence="4 7" key="2">
    <citation type="submission" date="2021-06" db="EMBL/GenBank/DDBJ databases">
        <title>Interrogation of the integrated mobile genetic elements in gut-associated Bacteroides with a consensus prediction approach.</title>
        <authorList>
            <person name="Campbell D.E."/>
            <person name="Leigh J.R."/>
            <person name="Kim T."/>
            <person name="England W."/>
            <person name="Whitaker R.J."/>
            <person name="Degnan P.H."/>
        </authorList>
    </citation>
    <scope>NUCLEOTIDE SEQUENCE [LARGE SCALE GENOMIC DNA]</scope>
    <source>
        <strain evidence="5">VPI-3443</strain>
        <strain evidence="4 7">WAL8669</strain>
    </source>
</reference>
<dbReference type="Proteomes" id="UP001156218">
    <property type="component" value="Chromosome"/>
</dbReference>
<keyword evidence="2" id="KW-0732">Signal</keyword>
<protein>
    <submittedName>
        <fullName evidence="3">Tetratricopeptide repeat protein</fullName>
    </submittedName>
</protein>
<dbReference type="AlphaFoldDB" id="A0A139KUA3"/>
<dbReference type="SUPFAM" id="SSF48452">
    <property type="entry name" value="TPR-like"/>
    <property type="match status" value="2"/>
</dbReference>
<sequence length="826" mass="94399">MKTKNACFWIFLLLSGSAYAQMSQKGTVQIFNSNKSPLPGVQLTATDAPATDTDANGNFQFNFSKQKPGMAIASPNVYKKGYELVNKDMINGWILSEKRPLSIVMAPEGTIEESKSKYYSISVAHFSKKQEKAIEEINQLYIAQKISLQERSDRLKAMAEESRSFMNQIDQYAEKFARINPDDINAIEKQVLELVNAGKLSEAIELYNKSGIITQAREKLLQKTKAEEDIDKLAEIMYRYADLCALTGGMENEKKANDAYKFVAEALPDRFTYVFKYALQKIGLEDSDTMEWLDKCQKLSFDEKSLVQVLNIKSTLARHHQKDYIKALEYDINALEILSNKNISMPSGDYYAIYHQTFYSMGKTYEAMNEFKEAKEIYEDQIKEISEEIADSDNQLFINIQSSQLANIYSSLTDIYKKEGNVSKVNELSEKLFELNKKNAGDNEEAILEAEIGRQEYLFHQAVEKADYKLAAGSIKEILAKAEKLYKMRPLSRAYWYALWNFAYISVSTETEPENFLTTIKAFEDKVANELKINSEEQKTSLLYNIEKQYILYYSKNGNKPEERKHVEQAYQYAEKLNQLNPARFVLEIISAQASYIDMLLELSEHDKALKAAIDLEALYTMQGVWGFQDLRTENSIGTAMVCGGLYELGVEHLEKVKKDREKHLKQKPNDVDMMGSITTTYNNLSLGYGKLKKYAKALEVQKKAYEIIKTLYPHNKAQLGTNYLLMTLNTSIAYYQNSNNAEALKFLQEAENIANELKELNQLFSSYPLVVRFAKGDLLAKLSQPGSEELLKTGLEYKSGTLPNDAVLLYLINDYRTNNNSIYRK</sequence>
<accession>A0A139KUA3</accession>
<dbReference type="InterPro" id="IPR019734">
    <property type="entry name" value="TPR_rpt"/>
</dbReference>
<organism evidence="3 6">
    <name type="scientific">Bacteroides thetaiotaomicron</name>
    <dbReference type="NCBI Taxonomy" id="818"/>
    <lineage>
        <taxon>Bacteria</taxon>
        <taxon>Pseudomonadati</taxon>
        <taxon>Bacteroidota</taxon>
        <taxon>Bacteroidia</taxon>
        <taxon>Bacteroidales</taxon>
        <taxon>Bacteroidaceae</taxon>
        <taxon>Bacteroides</taxon>
    </lineage>
</organism>
<feature type="chain" id="PRO_5014531165" evidence="2">
    <location>
        <begin position="21"/>
        <end position="826"/>
    </location>
</feature>
<evidence type="ECO:0000313" key="5">
    <source>
        <dbReference type="EMBL" id="UYU92435.1"/>
    </source>
</evidence>
<dbReference type="EMBL" id="CP083685">
    <property type="protein sequence ID" value="UYU92435.1"/>
    <property type="molecule type" value="Genomic_DNA"/>
</dbReference>
<evidence type="ECO:0000313" key="6">
    <source>
        <dbReference type="Proteomes" id="UP000284785"/>
    </source>
</evidence>
<dbReference type="Proteomes" id="UP001162960">
    <property type="component" value="Chromosome"/>
</dbReference>
<dbReference type="RefSeq" id="WP_055230103.1">
    <property type="nucleotide sequence ID" value="NZ_CABJDH010000019.1"/>
</dbReference>
<keyword evidence="1" id="KW-0175">Coiled coil</keyword>
<feature type="coiled-coil region" evidence="1">
    <location>
        <begin position="368"/>
        <end position="395"/>
    </location>
</feature>
<dbReference type="SMART" id="SM00028">
    <property type="entry name" value="TPR"/>
    <property type="match status" value="2"/>
</dbReference>